<dbReference type="EC" id="2.7.7.101" evidence="13"/>
<dbReference type="InterPro" id="IPR034151">
    <property type="entry name" value="TOPRIM_DnaG_bac"/>
</dbReference>
<dbReference type="CDD" id="cd03364">
    <property type="entry name" value="TOPRIM_DnaG_primases"/>
    <property type="match status" value="1"/>
</dbReference>
<feature type="zinc finger region" description="CHC2-type" evidence="13 15">
    <location>
        <begin position="37"/>
        <end position="61"/>
    </location>
</feature>
<dbReference type="HAMAP" id="MF_00974">
    <property type="entry name" value="DNA_primase_DnaG"/>
    <property type="match status" value="1"/>
</dbReference>
<dbReference type="GO" id="GO:0020037">
    <property type="term" value="F:heme binding"/>
    <property type="evidence" value="ECO:0007669"/>
    <property type="project" value="InterPro"/>
</dbReference>
<keyword evidence="10 16" id="KW-0408">Iron</keyword>
<reference evidence="19" key="2">
    <citation type="journal article" date="2021" name="PeerJ">
        <title>Extensive microbial diversity within the chicken gut microbiome revealed by metagenomics and culture.</title>
        <authorList>
            <person name="Gilroy R."/>
            <person name="Ravi A."/>
            <person name="Getino M."/>
            <person name="Pursley I."/>
            <person name="Horton D.L."/>
            <person name="Alikhan N.F."/>
            <person name="Baker D."/>
            <person name="Gharbi K."/>
            <person name="Hall N."/>
            <person name="Watson M."/>
            <person name="Adriaenssens E.M."/>
            <person name="Foster-Nyarko E."/>
            <person name="Jarju S."/>
            <person name="Secka A."/>
            <person name="Antonio M."/>
            <person name="Oren A."/>
            <person name="Chaudhuri R.R."/>
            <person name="La Ragione R."/>
            <person name="Hildebrand F."/>
            <person name="Pallen M.J."/>
        </authorList>
    </citation>
    <scope>NUCLEOTIDE SEQUENCE</scope>
    <source>
        <strain evidence="19">CHK184-20233</strain>
    </source>
</reference>
<dbReference type="InterPro" id="IPR037068">
    <property type="entry name" value="DNA_primase_core_N_sf"/>
</dbReference>
<keyword evidence="7 13" id="KW-0863">Zinc-finger</keyword>
<keyword evidence="9" id="KW-0460">Magnesium</keyword>
<evidence type="ECO:0000256" key="16">
    <source>
        <dbReference type="PROSITE-ProRule" id="PRU00433"/>
    </source>
</evidence>
<name>A0A9D1DUL3_9FIRM</name>
<evidence type="ECO:0000256" key="5">
    <source>
        <dbReference type="ARBA" id="ARBA00022705"/>
    </source>
</evidence>
<evidence type="ECO:0000256" key="11">
    <source>
        <dbReference type="ARBA" id="ARBA00023125"/>
    </source>
</evidence>
<comment type="caution">
    <text evidence="19">The sequence shown here is derived from an EMBL/GenBank/DDBJ whole genome shotgun (WGS) entry which is preliminary data.</text>
</comment>
<dbReference type="SMART" id="SM00493">
    <property type="entry name" value="TOPRIM"/>
    <property type="match status" value="1"/>
</dbReference>
<feature type="domain" description="Toprim" evidence="17">
    <location>
        <begin position="248"/>
        <end position="329"/>
    </location>
</feature>
<dbReference type="PANTHER" id="PTHR30313:SF2">
    <property type="entry name" value="DNA PRIMASE"/>
    <property type="match status" value="1"/>
</dbReference>
<dbReference type="PROSITE" id="PS50880">
    <property type="entry name" value="TOPRIM"/>
    <property type="match status" value="1"/>
</dbReference>
<dbReference type="Pfam" id="PF08275">
    <property type="entry name" value="DNAG_N"/>
    <property type="match status" value="1"/>
</dbReference>
<keyword evidence="12 13" id="KW-0804">Transcription</keyword>
<comment type="cofactor">
    <cofactor evidence="13 14 15">
        <name>Zn(2+)</name>
        <dbReference type="ChEBI" id="CHEBI:29105"/>
    </cofactor>
    <text evidence="13 14 15">Binds 1 zinc ion per monomer.</text>
</comment>
<dbReference type="AlphaFoldDB" id="A0A9D1DUL3"/>
<keyword evidence="16" id="KW-0349">Heme</keyword>
<evidence type="ECO:0000313" key="20">
    <source>
        <dbReference type="Proteomes" id="UP000824232"/>
    </source>
</evidence>
<dbReference type="Gene3D" id="3.40.1360.10">
    <property type="match status" value="1"/>
</dbReference>
<comment type="similarity">
    <text evidence="13 14">Belongs to the DnaG primase family.</text>
</comment>
<organism evidence="19 20">
    <name type="scientific">Candidatus Onthousia excrementipullorum</name>
    <dbReference type="NCBI Taxonomy" id="2840884"/>
    <lineage>
        <taxon>Bacteria</taxon>
        <taxon>Bacillati</taxon>
        <taxon>Bacillota</taxon>
        <taxon>Bacilli</taxon>
        <taxon>Candidatus Onthousia</taxon>
    </lineage>
</organism>
<comment type="function">
    <text evidence="13 14">RNA polymerase that catalyzes the synthesis of short RNA molecules used as primers for DNA polymerase during DNA replication.</text>
</comment>
<accession>A0A9D1DUL3</accession>
<comment type="subunit">
    <text evidence="13">Monomer. Interacts with DnaB.</text>
</comment>
<evidence type="ECO:0000256" key="6">
    <source>
        <dbReference type="ARBA" id="ARBA00022723"/>
    </source>
</evidence>
<dbReference type="Pfam" id="PF13155">
    <property type="entry name" value="Toprim_2"/>
    <property type="match status" value="1"/>
</dbReference>
<dbReference type="GO" id="GO:0003677">
    <property type="term" value="F:DNA binding"/>
    <property type="evidence" value="ECO:0007669"/>
    <property type="project" value="UniProtKB-KW"/>
</dbReference>
<dbReference type="PIRSF" id="PIRSF002811">
    <property type="entry name" value="DnaG"/>
    <property type="match status" value="1"/>
</dbReference>
<evidence type="ECO:0000256" key="9">
    <source>
        <dbReference type="ARBA" id="ARBA00022842"/>
    </source>
</evidence>
<dbReference type="Gene3D" id="1.10.860.10">
    <property type="entry name" value="DNAb Helicase, Chain A"/>
    <property type="match status" value="1"/>
</dbReference>
<dbReference type="GO" id="GO:0008270">
    <property type="term" value="F:zinc ion binding"/>
    <property type="evidence" value="ECO:0007669"/>
    <property type="project" value="UniProtKB-UniRule"/>
</dbReference>
<dbReference type="Gene3D" id="3.90.980.10">
    <property type="entry name" value="DNA primase, catalytic core, N-terminal domain"/>
    <property type="match status" value="1"/>
</dbReference>
<dbReference type="GO" id="GO:0005737">
    <property type="term" value="C:cytoplasm"/>
    <property type="evidence" value="ECO:0007669"/>
    <property type="project" value="TreeGrafter"/>
</dbReference>
<dbReference type="InterPro" id="IPR006295">
    <property type="entry name" value="DNA_primase_DnaG"/>
</dbReference>
<evidence type="ECO:0000256" key="12">
    <source>
        <dbReference type="ARBA" id="ARBA00023163"/>
    </source>
</evidence>
<evidence type="ECO:0000256" key="13">
    <source>
        <dbReference type="HAMAP-Rule" id="MF_00974"/>
    </source>
</evidence>
<dbReference type="InterPro" id="IPR036977">
    <property type="entry name" value="DNA_primase_Znf_CHC2"/>
</dbReference>
<dbReference type="Proteomes" id="UP000824232">
    <property type="component" value="Unassembled WGS sequence"/>
</dbReference>
<evidence type="ECO:0000259" key="17">
    <source>
        <dbReference type="PROSITE" id="PS50880"/>
    </source>
</evidence>
<dbReference type="InterPro" id="IPR016136">
    <property type="entry name" value="DNA_helicase_N/primase_C"/>
</dbReference>
<comment type="domain">
    <text evidence="13">Contains an N-terminal zinc-binding domain, a central core domain that contains the primase activity, and a C-terminal DnaB-binding domain.</text>
</comment>
<dbReference type="SUPFAM" id="SSF57783">
    <property type="entry name" value="Zinc beta-ribbon"/>
    <property type="match status" value="1"/>
</dbReference>
<dbReference type="InterPro" id="IPR002694">
    <property type="entry name" value="Znf_CHC2"/>
</dbReference>
<evidence type="ECO:0000313" key="19">
    <source>
        <dbReference type="EMBL" id="HIR59400.1"/>
    </source>
</evidence>
<dbReference type="InterPro" id="IPR009056">
    <property type="entry name" value="Cyt_c-like_dom"/>
</dbReference>
<evidence type="ECO:0000256" key="2">
    <source>
        <dbReference type="ARBA" id="ARBA00022515"/>
    </source>
</evidence>
<keyword evidence="1 13" id="KW-0240">DNA-directed RNA polymerase</keyword>
<dbReference type="Pfam" id="PF10410">
    <property type="entry name" value="DnaB_bind"/>
    <property type="match status" value="1"/>
</dbReference>
<keyword evidence="3 13" id="KW-0808">Transferase</keyword>
<dbReference type="Gene3D" id="3.90.580.10">
    <property type="entry name" value="Zinc finger, CHC2-type domain"/>
    <property type="match status" value="1"/>
</dbReference>
<keyword evidence="4 13" id="KW-0548">Nucleotidyltransferase</keyword>
<dbReference type="PANTHER" id="PTHR30313">
    <property type="entry name" value="DNA PRIMASE"/>
    <property type="match status" value="1"/>
</dbReference>
<evidence type="ECO:0000256" key="7">
    <source>
        <dbReference type="ARBA" id="ARBA00022771"/>
    </source>
</evidence>
<dbReference type="InterPro" id="IPR019475">
    <property type="entry name" value="DNA_primase_DnaB-bd"/>
</dbReference>
<evidence type="ECO:0000256" key="3">
    <source>
        <dbReference type="ARBA" id="ARBA00022679"/>
    </source>
</evidence>
<dbReference type="InterPro" id="IPR050219">
    <property type="entry name" value="DnaG_primase"/>
</dbReference>
<dbReference type="PROSITE" id="PS51007">
    <property type="entry name" value="CYTC"/>
    <property type="match status" value="1"/>
</dbReference>
<proteinExistence type="inferred from homology"/>
<keyword evidence="11 13" id="KW-0238">DNA-binding</keyword>
<comment type="catalytic activity">
    <reaction evidence="13">
        <text>ssDNA + n NTP = ssDNA/pppN(pN)n-1 hybrid + (n-1) diphosphate.</text>
        <dbReference type="EC" id="2.7.7.101"/>
    </reaction>
</comment>
<dbReference type="NCBIfam" id="TIGR01391">
    <property type="entry name" value="dnaG"/>
    <property type="match status" value="1"/>
</dbReference>
<evidence type="ECO:0000256" key="4">
    <source>
        <dbReference type="ARBA" id="ARBA00022695"/>
    </source>
</evidence>
<dbReference type="EMBL" id="DVHC01000053">
    <property type="protein sequence ID" value="HIR59400.1"/>
    <property type="molecule type" value="Genomic_DNA"/>
</dbReference>
<dbReference type="GO" id="GO:1990077">
    <property type="term" value="C:primosome complex"/>
    <property type="evidence" value="ECO:0007669"/>
    <property type="project" value="UniProtKB-KW"/>
</dbReference>
<dbReference type="GO" id="GO:0006269">
    <property type="term" value="P:DNA replication, synthesis of primer"/>
    <property type="evidence" value="ECO:0007669"/>
    <property type="project" value="UniProtKB-UniRule"/>
</dbReference>
<evidence type="ECO:0000256" key="15">
    <source>
        <dbReference type="PIRSR" id="PIRSR002811-1"/>
    </source>
</evidence>
<evidence type="ECO:0000256" key="1">
    <source>
        <dbReference type="ARBA" id="ARBA00022478"/>
    </source>
</evidence>
<dbReference type="GO" id="GO:0003899">
    <property type="term" value="F:DNA-directed RNA polymerase activity"/>
    <property type="evidence" value="ECO:0007669"/>
    <property type="project" value="UniProtKB-UniRule"/>
</dbReference>
<evidence type="ECO:0000256" key="14">
    <source>
        <dbReference type="PIRNR" id="PIRNR002811"/>
    </source>
</evidence>
<dbReference type="SMART" id="SM00400">
    <property type="entry name" value="ZnF_CHCC"/>
    <property type="match status" value="1"/>
</dbReference>
<dbReference type="Pfam" id="PF01807">
    <property type="entry name" value="Zn_ribbon_DnaG"/>
    <property type="match status" value="1"/>
</dbReference>
<keyword evidence="6 13" id="KW-0479">Metal-binding</keyword>
<dbReference type="InterPro" id="IPR013264">
    <property type="entry name" value="DNAG_N"/>
</dbReference>
<dbReference type="SUPFAM" id="SSF56731">
    <property type="entry name" value="DNA primase core"/>
    <property type="match status" value="1"/>
</dbReference>
<feature type="domain" description="Cytochrome c" evidence="18">
    <location>
        <begin position="25"/>
        <end position="169"/>
    </location>
</feature>
<gene>
    <name evidence="13 19" type="primary">dnaG</name>
    <name evidence="19" type="ORF">IAB38_05050</name>
</gene>
<protein>
    <recommendedName>
        <fullName evidence="13 14">DNA primase</fullName>
        <ecNumber evidence="13">2.7.7.101</ecNumber>
    </recommendedName>
</protein>
<keyword evidence="2 13" id="KW-0639">Primosome</keyword>
<evidence type="ECO:0000259" key="18">
    <source>
        <dbReference type="PROSITE" id="PS51007"/>
    </source>
</evidence>
<dbReference type="InterPro" id="IPR006171">
    <property type="entry name" value="TOPRIM_dom"/>
</dbReference>
<keyword evidence="5 13" id="KW-0235">DNA replication</keyword>
<sequence>MNNQDIINEVRRKNDIVDVIGEKIPLEKRGKNYFGVCPFHDDTNPSMSVSREKQIYTCFSCHATGNVFTFLMNYEHKEFNQVLSELANRVGITLNGFKTKKISTKYDEWYKIYDLANKYYQNNLLTKEGEGAREYLKNRSIDDLTVKEFEIGYSLRNRDDLTKLLTAKGHSIDLLNKVGLSNEDHDIYNSRLMFPLHDLNGKVIGFSGRIITNGKQNKYLNTKETELFKKGKLLYHYHIAREEARVKKSVIIMEGFMDIIRASTVGIKNTVATMGTALTRDHIKEIKRLSNNIILCFDGDEAGVKATIASGELFKSEGIEVKVISLPGEDDPDTYILKNGRDAFETLINNAIYYSDFKIKNLSRNRNFASSEEKANYIHEVLEEASKINDSIRTEIILKDLAKKFEIGYNTLEKSFKELVNNQEIKKEVITTPKTIQPKNKDKYQKASLNIIYYMLNKQDIIDMVEDEHLVFPTEALRALESEIVYFYHKYGFINEADFYTYLTPKGELLNLLNEVLEMDLKTVVTKEELFDYFKVIREYNLKRTIANLEEKIKNETDPVRQVKYAEEIRKLRIGES</sequence>
<dbReference type="InterPro" id="IPR030846">
    <property type="entry name" value="DnaG_bac"/>
</dbReference>
<dbReference type="FunFam" id="3.90.580.10:FF:000001">
    <property type="entry name" value="DNA primase"/>
    <property type="match status" value="1"/>
</dbReference>
<evidence type="ECO:0000256" key="10">
    <source>
        <dbReference type="ARBA" id="ARBA00023004"/>
    </source>
</evidence>
<reference evidence="19" key="1">
    <citation type="submission" date="2020-10" db="EMBL/GenBank/DDBJ databases">
        <authorList>
            <person name="Gilroy R."/>
        </authorList>
    </citation>
    <scope>NUCLEOTIDE SEQUENCE</scope>
    <source>
        <strain evidence="19">CHK184-20233</strain>
    </source>
</reference>
<keyword evidence="8 13" id="KW-0862">Zinc</keyword>
<dbReference type="GO" id="GO:0009055">
    <property type="term" value="F:electron transfer activity"/>
    <property type="evidence" value="ECO:0007669"/>
    <property type="project" value="InterPro"/>
</dbReference>
<evidence type="ECO:0000256" key="8">
    <source>
        <dbReference type="ARBA" id="ARBA00022833"/>
    </source>
</evidence>
<dbReference type="GO" id="GO:0000428">
    <property type="term" value="C:DNA-directed RNA polymerase complex"/>
    <property type="evidence" value="ECO:0007669"/>
    <property type="project" value="UniProtKB-KW"/>
</dbReference>